<sequence length="99" mass="10680">MPGVGGLLSGQIYQTVACYIGSAVLSAVKFTALPLETGQLQFFKCRDGLSTHPEAYLMGLWKPKDYRASPAYYGDLLVPQVGSSSIFDMPVVPVVHLSQ</sequence>
<reference evidence="1 2" key="1">
    <citation type="submission" date="2017-11" db="EMBL/GenBank/DDBJ databases">
        <title>De novo assembly and phasing of dikaryotic genomes from two isolates of Puccinia coronata f. sp. avenae, the causal agent of oat crown rust.</title>
        <authorList>
            <person name="Miller M.E."/>
            <person name="Zhang Y."/>
            <person name="Omidvar V."/>
            <person name="Sperschneider J."/>
            <person name="Schwessinger B."/>
            <person name="Raley C."/>
            <person name="Palmer J.M."/>
            <person name="Garnica D."/>
            <person name="Upadhyaya N."/>
            <person name="Rathjen J."/>
            <person name="Taylor J.M."/>
            <person name="Park R.F."/>
            <person name="Dodds P.N."/>
            <person name="Hirsch C.D."/>
            <person name="Kianian S.F."/>
            <person name="Figueroa M."/>
        </authorList>
    </citation>
    <scope>NUCLEOTIDE SEQUENCE [LARGE SCALE GENOMIC DNA]</scope>
    <source>
        <strain evidence="1">12NC29</strain>
    </source>
</reference>
<protein>
    <submittedName>
        <fullName evidence="1">Uncharacterized protein</fullName>
    </submittedName>
</protein>
<accession>A0A2N5W0L8</accession>
<proteinExistence type="predicted"/>
<evidence type="ECO:0000313" key="2">
    <source>
        <dbReference type="Proteomes" id="UP000235388"/>
    </source>
</evidence>
<organism evidence="1 2">
    <name type="scientific">Puccinia coronata f. sp. avenae</name>
    <dbReference type="NCBI Taxonomy" id="200324"/>
    <lineage>
        <taxon>Eukaryota</taxon>
        <taxon>Fungi</taxon>
        <taxon>Dikarya</taxon>
        <taxon>Basidiomycota</taxon>
        <taxon>Pucciniomycotina</taxon>
        <taxon>Pucciniomycetes</taxon>
        <taxon>Pucciniales</taxon>
        <taxon>Pucciniaceae</taxon>
        <taxon>Puccinia</taxon>
    </lineage>
</organism>
<dbReference type="AlphaFoldDB" id="A0A2N5W0L8"/>
<comment type="caution">
    <text evidence="1">The sequence shown here is derived from an EMBL/GenBank/DDBJ whole genome shotgun (WGS) entry which is preliminary data.</text>
</comment>
<name>A0A2N5W0L8_9BASI</name>
<dbReference type="Proteomes" id="UP000235388">
    <property type="component" value="Unassembled WGS sequence"/>
</dbReference>
<keyword evidence="2" id="KW-1185">Reference proteome</keyword>
<dbReference type="EMBL" id="PGCJ01000028">
    <property type="protein sequence ID" value="PLW55786.1"/>
    <property type="molecule type" value="Genomic_DNA"/>
</dbReference>
<gene>
    <name evidence="1" type="ORF">PCANC_01577</name>
</gene>
<evidence type="ECO:0000313" key="1">
    <source>
        <dbReference type="EMBL" id="PLW55786.1"/>
    </source>
</evidence>